<dbReference type="EMBL" id="LAZR01067096">
    <property type="protein sequence ID" value="KKK52287.1"/>
    <property type="molecule type" value="Genomic_DNA"/>
</dbReference>
<proteinExistence type="predicted"/>
<feature type="transmembrane region" description="Helical" evidence="1">
    <location>
        <begin position="21"/>
        <end position="47"/>
    </location>
</feature>
<keyword evidence="1" id="KW-0472">Membrane</keyword>
<evidence type="ECO:0000256" key="1">
    <source>
        <dbReference type="SAM" id="Phobius"/>
    </source>
</evidence>
<sequence>MGVGKYYKIIRHFSYYPSLGLWLLIGFIDLYLIRWEILFINIFHFVIKGPLNTLQFPLYLILDSLYLIDFYITIYIVYYVGIRSNIKKNLLLLNRKNRKKIHRDYHHIV</sequence>
<reference evidence="2" key="1">
    <citation type="journal article" date="2015" name="Nature">
        <title>Complex archaea that bridge the gap between prokaryotes and eukaryotes.</title>
        <authorList>
            <person name="Spang A."/>
            <person name="Saw J.H."/>
            <person name="Jorgensen S.L."/>
            <person name="Zaremba-Niedzwiedzka K."/>
            <person name="Martijn J."/>
            <person name="Lind A.E."/>
            <person name="van Eijk R."/>
            <person name="Schleper C."/>
            <person name="Guy L."/>
            <person name="Ettema T.J."/>
        </authorList>
    </citation>
    <scope>NUCLEOTIDE SEQUENCE</scope>
</reference>
<gene>
    <name evidence="2" type="ORF">LCGC14_3106450</name>
</gene>
<evidence type="ECO:0000313" key="2">
    <source>
        <dbReference type="EMBL" id="KKK52287.1"/>
    </source>
</evidence>
<protein>
    <submittedName>
        <fullName evidence="2">Uncharacterized protein</fullName>
    </submittedName>
</protein>
<organism evidence="2">
    <name type="scientific">marine sediment metagenome</name>
    <dbReference type="NCBI Taxonomy" id="412755"/>
    <lineage>
        <taxon>unclassified sequences</taxon>
        <taxon>metagenomes</taxon>
        <taxon>ecological metagenomes</taxon>
    </lineage>
</organism>
<name>A0A0F8W6F4_9ZZZZ</name>
<feature type="transmembrane region" description="Helical" evidence="1">
    <location>
        <begin position="59"/>
        <end position="80"/>
    </location>
</feature>
<keyword evidence="1" id="KW-1133">Transmembrane helix</keyword>
<accession>A0A0F8W6F4</accession>
<keyword evidence="1" id="KW-0812">Transmembrane</keyword>
<comment type="caution">
    <text evidence="2">The sequence shown here is derived from an EMBL/GenBank/DDBJ whole genome shotgun (WGS) entry which is preliminary data.</text>
</comment>
<dbReference type="AlphaFoldDB" id="A0A0F8W6F4"/>